<keyword evidence="8" id="KW-0677">Repeat</keyword>
<evidence type="ECO:0000256" key="12">
    <source>
        <dbReference type="ARBA" id="ARBA00023278"/>
    </source>
</evidence>
<accession>A0A8J1INH8</accession>
<dbReference type="PROSITE" id="PS01187">
    <property type="entry name" value="EGF_CA"/>
    <property type="match status" value="8"/>
</dbReference>
<dbReference type="PANTHER" id="PTHR47333:SF4">
    <property type="entry name" value="EGF-LIKE DOMAIN-CONTAINING PROTEIN"/>
    <property type="match status" value="1"/>
</dbReference>
<gene>
    <name evidence="26 27" type="primary">ltbp4</name>
</gene>
<dbReference type="InterPro" id="IPR013032">
    <property type="entry name" value="EGF-like_CS"/>
</dbReference>
<dbReference type="Pfam" id="PF12662">
    <property type="entry name" value="cEGF"/>
    <property type="match status" value="1"/>
</dbReference>
<evidence type="ECO:0000256" key="22">
    <source>
        <dbReference type="SAM" id="SignalP"/>
    </source>
</evidence>
<feature type="domain" description="EGF-like" evidence="23">
    <location>
        <begin position="956"/>
        <end position="996"/>
    </location>
</feature>
<comment type="similarity">
    <text evidence="13">Belongs to the LTBP family.</text>
</comment>
<keyword evidence="4 20" id="KW-0245">EGF-like domain</keyword>
<dbReference type="InterPro" id="IPR049883">
    <property type="entry name" value="NOTCH1_EGF-like"/>
</dbReference>
<dbReference type="Gene3D" id="3.90.290.10">
    <property type="entry name" value="TGF-beta binding (TB) domain"/>
    <property type="match status" value="4"/>
</dbReference>
<keyword evidence="11" id="KW-0340">Growth factor binding</keyword>
<dbReference type="Pfam" id="PF07645">
    <property type="entry name" value="EGF_CA"/>
    <property type="match status" value="16"/>
</dbReference>
<feature type="domain" description="EGF-like" evidence="23">
    <location>
        <begin position="1124"/>
        <end position="1165"/>
    </location>
</feature>
<evidence type="ECO:0000313" key="25">
    <source>
        <dbReference type="Proteomes" id="UP000008143"/>
    </source>
</evidence>
<feature type="signal peptide" evidence="22">
    <location>
        <begin position="1"/>
        <end position="19"/>
    </location>
</feature>
<dbReference type="InterPro" id="IPR026823">
    <property type="entry name" value="cEGF"/>
</dbReference>
<dbReference type="PROSITE" id="PS50026">
    <property type="entry name" value="EGF_3"/>
    <property type="match status" value="13"/>
</dbReference>
<dbReference type="FunFam" id="2.10.25.10:FF:000014">
    <property type="entry name" value="Latent-transforming growth factor beta-binding protein 3"/>
    <property type="match status" value="2"/>
</dbReference>
<feature type="domain" description="EGF-like" evidence="23">
    <location>
        <begin position="997"/>
        <end position="1038"/>
    </location>
</feature>
<dbReference type="Proteomes" id="UP000008143">
    <property type="component" value="Chromosome 8"/>
</dbReference>
<feature type="domain" description="EGF-like" evidence="23">
    <location>
        <begin position="747"/>
        <end position="788"/>
    </location>
</feature>
<feature type="compositionally biased region" description="Basic and acidic residues" evidence="21">
    <location>
        <begin position="1634"/>
        <end position="1647"/>
    </location>
</feature>
<dbReference type="RefSeq" id="XP_031747134.1">
    <property type="nucleotide sequence ID" value="XM_031891274.1"/>
</dbReference>
<dbReference type="PROSITE" id="PS00022">
    <property type="entry name" value="EGF_1"/>
    <property type="match status" value="2"/>
</dbReference>
<dbReference type="InterPro" id="IPR017878">
    <property type="entry name" value="TB_dom"/>
</dbReference>
<evidence type="ECO:0000256" key="15">
    <source>
        <dbReference type="ARBA" id="ARBA00058734"/>
    </source>
</evidence>
<dbReference type="SMART" id="SM00181">
    <property type="entry name" value="EGF"/>
    <property type="match status" value="21"/>
</dbReference>
<dbReference type="Pfam" id="PF00683">
    <property type="entry name" value="TB"/>
    <property type="match status" value="3"/>
</dbReference>
<keyword evidence="12" id="KW-0379">Hydroxylation</keyword>
<evidence type="ECO:0000256" key="1">
    <source>
        <dbReference type="ARBA" id="ARBA00004498"/>
    </source>
</evidence>
<dbReference type="GO" id="GO:0050431">
    <property type="term" value="F:transforming growth factor beta binding"/>
    <property type="evidence" value="ECO:0000318"/>
    <property type="project" value="GO_Central"/>
</dbReference>
<dbReference type="InterPro" id="IPR000742">
    <property type="entry name" value="EGF"/>
</dbReference>
<keyword evidence="6" id="KW-0358">Heparin-binding</keyword>
<evidence type="ECO:0000256" key="19">
    <source>
        <dbReference type="ARBA" id="ARBA00072997"/>
    </source>
</evidence>
<feature type="domain" description="EGF-like" evidence="23">
    <location>
        <begin position="1210"/>
        <end position="1247"/>
    </location>
</feature>
<dbReference type="KEGG" id="xtr:100488208"/>
<evidence type="ECO:0000256" key="14">
    <source>
        <dbReference type="ARBA" id="ARBA00057882"/>
    </source>
</evidence>
<comment type="subcellular location">
    <subcellularLocation>
        <location evidence="1">Secreted</location>
        <location evidence="1">Extracellular space</location>
        <location evidence="1">Extracellular matrix</location>
    </subcellularLocation>
</comment>
<keyword evidence="2" id="KW-0964">Secreted</keyword>
<dbReference type="CDD" id="cd00054">
    <property type="entry name" value="EGF_CA"/>
    <property type="match status" value="13"/>
</dbReference>
<feature type="chain" id="PRO_5035208299" description="Latent-transforming growth factor beta-binding protein 2" evidence="22">
    <location>
        <begin position="20"/>
        <end position="1805"/>
    </location>
</feature>
<dbReference type="InterPro" id="IPR001881">
    <property type="entry name" value="EGF-like_Ca-bd_dom"/>
</dbReference>
<dbReference type="FunFam" id="2.10.25.10:FF:000160">
    <property type="entry name" value="latent-transforming growth factor beta-binding protein 4 isoform X2"/>
    <property type="match status" value="1"/>
</dbReference>
<feature type="domain" description="EGF-like" evidence="23">
    <location>
        <begin position="1039"/>
        <end position="1075"/>
    </location>
</feature>
<dbReference type="FunFam" id="2.10.25.10:FF:000024">
    <property type="entry name" value="Putative latent-transforming growth factor beta-binding protein 2"/>
    <property type="match status" value="2"/>
</dbReference>
<dbReference type="FunFam" id="2.10.25.10:FF:000998">
    <property type="entry name" value="Latent-transforming growth factor beta-binding protein 4"/>
    <property type="match status" value="1"/>
</dbReference>
<dbReference type="GeneID" id="100488208"/>
<feature type="disulfide bond" evidence="20">
    <location>
        <begin position="112"/>
        <end position="122"/>
    </location>
</feature>
<evidence type="ECO:0000256" key="2">
    <source>
        <dbReference type="ARBA" id="ARBA00022525"/>
    </source>
</evidence>
<evidence type="ECO:0000313" key="26">
    <source>
        <dbReference type="RefSeq" id="XP_031747134.1"/>
    </source>
</evidence>
<keyword evidence="3" id="KW-0272">Extracellular matrix</keyword>
<dbReference type="FunFam" id="2.10.25.10:FF:000046">
    <property type="entry name" value="Latent-transforming growth factor beta-binding protein 1 isoform x2"/>
    <property type="match status" value="1"/>
</dbReference>
<dbReference type="OMA" id="NHAGICE"/>
<dbReference type="PROSITE" id="PS01186">
    <property type="entry name" value="EGF_2"/>
    <property type="match status" value="9"/>
</dbReference>
<feature type="domain" description="TB" evidence="24">
    <location>
        <begin position="1483"/>
        <end position="1536"/>
    </location>
</feature>
<dbReference type="CTD" id="8425"/>
<feature type="compositionally biased region" description="Polar residues" evidence="21">
    <location>
        <begin position="659"/>
        <end position="668"/>
    </location>
</feature>
<evidence type="ECO:0000256" key="4">
    <source>
        <dbReference type="ARBA" id="ARBA00022536"/>
    </source>
</evidence>
<feature type="disulfide bond" evidence="20">
    <location>
        <begin position="282"/>
        <end position="292"/>
    </location>
</feature>
<sequence length="1805" mass="198278">MTIFLCVTVQLLIHSLAVSQHLDIGKTGRQTMQHMENQNAQAKSQTVLPSAGQSVSERLQGQGMEAVTQKVKKGKKVQHKGSINLSNNMCGSKCCSGLRAAPKTAMCTRAICTPKCNSGQVCRKLRTCLCKNGFRGPQCQHQSLLGKSEVVIPKPDVVTTQRTTVPTLTPDISTTGSMVNTDFPTTSIELKYNNPKLHIHSDKKRTSLRWQPLSLRELQSILKRKGLASQGKMTTLLTTHLETQKRLMGNYSGEEKLYTNKALHTSREEYMYHKQIHKAVLCPLLCQNGGVCLKKDKCLCPPNFTGKFCQIPISTDGGNIKQDHKNSSVEQNTMTKSVHTLLLSNYHPEKDGAASVVKVHVEHPPEASVNIHQVERIDGQSGDRARNGIQNHEQLGARIPLYGVQAQSSPRINGYTENSGFGYCFRRLENGQCASPIPGLRTQEVCCRSSGVAWGVHDCTPCNGHQGDVLSASVIDTPCPKGFERINGTCIDIDECTDSTLCVNGDCTNTRGSYTCMCREGYLLDSSRSSCISHHVISEVKGPCFRILRDGKCSLPILRNITKQICCCSRVGKAWGKGCEQCPPFGTEGFKETCPAGPGYHYSASDLRINTRYVGQDQARVPLLRQPASRGFPFTTASPVYHAVTGHITVERQQDIDQSRISSPNQRVPSREPVSANRSISGPDRVSVLPAPVPTETQKEAPSQESSICELNPQICGPGRCVPRLGSYTCVCNTGYWLSTQGTHCIDMDECRQRPSLCTNGRCENTVGSYRCACSAGFSTNPQGTECTDIDECSTDQTPCDNGRCENTPGSYRCFCSPGFTLNPQGKSCIDIDECRISPRRFCLSGRCENTPGSFLCVCPVGYTANPQGTDCQDTDECRQTPRICGSGRCQNTPGSFRCSCPVGYRLTPQGNECIDINECENPGACAGQECLNTPGSFQCRQCHSGYRLQNRRCVDINECQTDSACGRHGKCINTEGSFECECLPGYHLNDRNRCTDINECLEGDFCFPRGECQNTEGSYICVCAEGYVTTPDGASCVDKDECQQGTLCQGGRCINTQGSFQCQCPTGFRVTFNKAACTDIDECQERGTSLCGTQSCENTLGSYRCIAQCDTGYRLTASGDCEDINECANSTICGDNAVCKNLLGSYRCTCNWGHEMSSEGQHCIDVDECLEYGRSICGTKRCENTPGSYRCISDCEPGYQLSSSGDCTDINECLNKTVCGDHAMCHNLAGTYQCLCDQGYEGARGERHCVDVNECLTLQSVCGTALCENVEGSFLCTCPNSKEEFDPMSGKCIRSNSTIRPVLPSLPSPSQVDTLTSGHKECYYNLEESEVCGNVLARNVSRDECCCSIGEGWGQNCERCPAIDTAEYQALCPRGGGYTISQQGLKDINECQIFGNQLCKGGFCLNKIPSFSCYCSNGYYYDVQRLECVDNDECHEEELCEGGNCINTVGSYYCTCNPPLVLDSTQRRCVANTSQTIDENLSYCWQEIGADMLCKRPLLERQTTYTECCCHYGEAWGLHCALCPGRDTDDFESLCIDWRPTDTGNPGPPQPSLYDYGTEYGGYGVPYGPDAFANPPPRIVRPGYESYPAAPGGMSFGSRPSLPYGPRDSLYSLPPYESPDFDSDIYYPDPSVEEPRNPFRRTDSSRDPNPYPSAPRSRSRSTDISSRFEVDAGGRRVQPRRPGSRDPGSVSSISSWRGDPREAFDDRYEQFEGLQAEECGILNGCENGRCIRVPEGYTCDCYDGYRLDITLMACVDINECDEAEDLSLLCLNGQCRNTDGSYECVCPRGYVLSRHHNYCLPIQQ</sequence>
<proteinExistence type="inferred from homology"/>
<protein>
    <recommendedName>
        <fullName evidence="19">Latent-transforming growth factor beta-binding protein 2</fullName>
    </recommendedName>
    <alternativeName>
        <fullName evidence="18">Latent-transforming growth factor beta-binding protein 4</fullName>
    </alternativeName>
</protein>
<evidence type="ECO:0000313" key="27">
    <source>
        <dbReference type="Xenbase" id="XB-GENE-992148"/>
    </source>
</evidence>
<evidence type="ECO:0000256" key="17">
    <source>
        <dbReference type="ARBA" id="ARBA00064273"/>
    </source>
</evidence>
<dbReference type="SUPFAM" id="SSF57196">
    <property type="entry name" value="EGF/Laminin"/>
    <property type="match status" value="6"/>
</dbReference>
<feature type="disulfide bond" evidence="20">
    <location>
        <begin position="130"/>
        <end position="139"/>
    </location>
</feature>
<dbReference type="PANTHER" id="PTHR47333">
    <property type="entry name" value="VON WILLEBRAND FACTOR C AND EGF DOMAIN-CONTAINING PROTEIN"/>
    <property type="match status" value="1"/>
</dbReference>
<evidence type="ECO:0000256" key="16">
    <source>
        <dbReference type="ARBA" id="ARBA00062144"/>
    </source>
</evidence>
<dbReference type="InterPro" id="IPR036773">
    <property type="entry name" value="TB_dom_sf"/>
</dbReference>
<dbReference type="FunFam" id="2.10.25.10:FF:000194">
    <property type="entry name" value="Latent transforming growth factor beta binding protein 2"/>
    <property type="match status" value="1"/>
</dbReference>
<feature type="disulfide bond" evidence="20">
    <location>
        <begin position="300"/>
        <end position="309"/>
    </location>
</feature>
<evidence type="ECO:0000256" key="3">
    <source>
        <dbReference type="ARBA" id="ARBA00022530"/>
    </source>
</evidence>
<feature type="domain" description="TB" evidence="24">
    <location>
        <begin position="1321"/>
        <end position="1373"/>
    </location>
</feature>
<dbReference type="FunFam" id="3.90.290.10:FF:000001">
    <property type="entry name" value="Latent-transforming growth factor beta-binding protein 3 isoform 1"/>
    <property type="match status" value="1"/>
</dbReference>
<evidence type="ECO:0000259" key="24">
    <source>
        <dbReference type="PROSITE" id="PS51364"/>
    </source>
</evidence>
<dbReference type="SUPFAM" id="SSF57581">
    <property type="entry name" value="TB module/8-cys domain"/>
    <property type="match status" value="4"/>
</dbReference>
<feature type="domain" description="EGF-like" evidence="23">
    <location>
        <begin position="831"/>
        <end position="873"/>
    </location>
</feature>
<dbReference type="FunFam" id="2.10.25.10:FF:000056">
    <property type="entry name" value="Latent-transforming growth factor beta-binding protein 3 isoform 2"/>
    <property type="match status" value="1"/>
</dbReference>
<feature type="domain" description="EGF-like" evidence="23">
    <location>
        <begin position="1757"/>
        <end position="1797"/>
    </location>
</feature>
<comment type="function">
    <text evidence="14">Key regulator of transforming growth factor beta (TGFB1, TGFB2 and TGFB3) that controls TGF-beta activation by maintaining it in a latent state during storage in extracellular space. Associates specifically via disulfide bonds with the Latency-associated peptide (LAP), which is the regulatory chain of TGF-beta, and regulates integrin-dependent activation of TGF-beta.</text>
</comment>
<evidence type="ECO:0000256" key="6">
    <source>
        <dbReference type="ARBA" id="ARBA00022674"/>
    </source>
</evidence>
<dbReference type="SUPFAM" id="SSF57184">
    <property type="entry name" value="Growth factor receptor domain"/>
    <property type="match status" value="6"/>
</dbReference>
<dbReference type="InterPro" id="IPR018097">
    <property type="entry name" value="EGF_Ca-bd_CS"/>
</dbReference>
<dbReference type="GO" id="GO:0031012">
    <property type="term" value="C:extracellular matrix"/>
    <property type="evidence" value="ECO:0007669"/>
    <property type="project" value="UniProtKB-ARBA"/>
</dbReference>
<keyword evidence="5" id="KW-0597">Phosphoprotein</keyword>
<comment type="subunit">
    <text evidence="17">Forms part of the large latent transforming growth factor beta precursor complex; removal is essential for activation of complex. Interacts with LTBP1 and TGFB1. Interacts with EFEMP2; this interaction promotes fibrillar deposition of EFEMP2.</text>
</comment>
<evidence type="ECO:0000256" key="9">
    <source>
        <dbReference type="ARBA" id="ARBA00023157"/>
    </source>
</evidence>
<evidence type="ECO:0000256" key="21">
    <source>
        <dbReference type="SAM" id="MobiDB-lite"/>
    </source>
</evidence>
<dbReference type="Pfam" id="PF00008">
    <property type="entry name" value="EGF"/>
    <property type="match status" value="1"/>
</dbReference>
<feature type="domain" description="EGF-like" evidence="23">
    <location>
        <begin position="278"/>
        <end position="310"/>
    </location>
</feature>
<comment type="function">
    <text evidence="15">May play an integral structural role in elastic-fiber architectural organization and/or assembly.</text>
</comment>
<dbReference type="PROSITE" id="PS51364">
    <property type="entry name" value="TB"/>
    <property type="match status" value="4"/>
</dbReference>
<dbReference type="SMART" id="SM00179">
    <property type="entry name" value="EGF_CA"/>
    <property type="match status" value="19"/>
</dbReference>
<feature type="domain" description="TB" evidence="24">
    <location>
        <begin position="422"/>
        <end position="462"/>
    </location>
</feature>
<evidence type="ECO:0000256" key="20">
    <source>
        <dbReference type="PROSITE-ProRule" id="PRU00076"/>
    </source>
</evidence>
<keyword evidence="25" id="KW-1185">Reference proteome</keyword>
<evidence type="ECO:0000256" key="11">
    <source>
        <dbReference type="ARBA" id="ARBA00023183"/>
    </source>
</evidence>
<feature type="region of interest" description="Disordered" evidence="21">
    <location>
        <begin position="652"/>
        <end position="705"/>
    </location>
</feature>
<reference evidence="26" key="1">
    <citation type="submission" date="2025-08" db="UniProtKB">
        <authorList>
            <consortium name="RefSeq"/>
        </authorList>
    </citation>
    <scope>IDENTIFICATION</scope>
    <source>
        <strain evidence="26">Nigerian</strain>
        <tissue evidence="26">Liver and blood</tissue>
    </source>
</reference>
<dbReference type="InterPro" id="IPR052080">
    <property type="entry name" value="vWF_C/EGF_Fibrillin"/>
</dbReference>
<feature type="domain" description="EGF-like" evidence="23">
    <location>
        <begin position="492"/>
        <end position="528"/>
    </location>
</feature>
<keyword evidence="7 22" id="KW-0732">Signal</keyword>
<evidence type="ECO:0000256" key="18">
    <source>
        <dbReference type="ARBA" id="ARBA00072995"/>
    </source>
</evidence>
<dbReference type="FunFam" id="2.10.25.10:FF:000017">
    <property type="entry name" value="latent-transforming growth factor beta-binding protein 4 isoform X1"/>
    <property type="match status" value="5"/>
</dbReference>
<feature type="domain" description="EGF-like" evidence="23">
    <location>
        <begin position="874"/>
        <end position="915"/>
    </location>
</feature>
<evidence type="ECO:0000259" key="23">
    <source>
        <dbReference type="PROSITE" id="PS50026"/>
    </source>
</evidence>
<dbReference type="FunFam" id="2.10.25.10:FF:000096">
    <property type="entry name" value="Putative fibrillin 2"/>
    <property type="match status" value="1"/>
</dbReference>
<dbReference type="OrthoDB" id="10045365at2759"/>
<comment type="subunit">
    <text evidence="16">Forms part of the large latent transforming growth factor beta precursor complex; removal is essential for activation of complex. Interacts with SDC4. Interacts (via C-terminal domain) with FBN1 (via N-terminal domain) in a Ca(+2)-dependent manner.</text>
</comment>
<dbReference type="GO" id="GO:0005509">
    <property type="term" value="F:calcium ion binding"/>
    <property type="evidence" value="ECO:0007669"/>
    <property type="project" value="InterPro"/>
</dbReference>
<feature type="domain" description="EGF-like" evidence="23">
    <location>
        <begin position="789"/>
        <end position="830"/>
    </location>
</feature>
<feature type="domain" description="TB" evidence="24">
    <location>
        <begin position="542"/>
        <end position="594"/>
    </location>
</feature>
<dbReference type="PROSITE" id="PS00010">
    <property type="entry name" value="ASX_HYDROXYL"/>
    <property type="match status" value="12"/>
</dbReference>
<evidence type="ECO:0000256" key="10">
    <source>
        <dbReference type="ARBA" id="ARBA00023180"/>
    </source>
</evidence>
<dbReference type="Xenbase" id="XB-GENE-992148">
    <property type="gene designation" value="ltbp4"/>
</dbReference>
<evidence type="ECO:0000256" key="8">
    <source>
        <dbReference type="ARBA" id="ARBA00022737"/>
    </source>
</evidence>
<dbReference type="FunFam" id="2.10.25.10:FF:000003">
    <property type="entry name" value="fibrillin-1 isoform X1"/>
    <property type="match status" value="1"/>
</dbReference>
<feature type="domain" description="EGF-like" evidence="23">
    <location>
        <begin position="108"/>
        <end position="140"/>
    </location>
</feature>
<dbReference type="FunFam" id="2.10.25.10:FF:000115">
    <property type="entry name" value="latent-transforming growth factor beta-binding protein 4 isoform X2"/>
    <property type="match status" value="1"/>
</dbReference>
<organism evidence="25 26">
    <name type="scientific">Xenopus tropicalis</name>
    <name type="common">Western clawed frog</name>
    <name type="synonym">Silurana tropicalis</name>
    <dbReference type="NCBI Taxonomy" id="8364"/>
    <lineage>
        <taxon>Eukaryota</taxon>
        <taxon>Metazoa</taxon>
        <taxon>Chordata</taxon>
        <taxon>Craniata</taxon>
        <taxon>Vertebrata</taxon>
        <taxon>Euteleostomi</taxon>
        <taxon>Amphibia</taxon>
        <taxon>Batrachia</taxon>
        <taxon>Anura</taxon>
        <taxon>Pipoidea</taxon>
        <taxon>Pipidae</taxon>
        <taxon>Xenopodinae</taxon>
        <taxon>Xenopus</taxon>
        <taxon>Silurana</taxon>
    </lineage>
</organism>
<dbReference type="GO" id="GO:0008201">
    <property type="term" value="F:heparin binding"/>
    <property type="evidence" value="ECO:0007669"/>
    <property type="project" value="UniProtKB-KW"/>
</dbReference>
<comment type="caution">
    <text evidence="20">Lacks conserved residue(s) required for the propagation of feature annotation.</text>
</comment>
<dbReference type="Pfam" id="PF12661">
    <property type="entry name" value="hEGF"/>
    <property type="match status" value="1"/>
</dbReference>
<dbReference type="FunFam" id="3.90.290.10:FF:000017">
    <property type="entry name" value="latent-transforming growth factor beta-binding protein 4 isoform X2"/>
    <property type="match status" value="1"/>
</dbReference>
<dbReference type="Gene3D" id="2.10.25.10">
    <property type="entry name" value="Laminin"/>
    <property type="match status" value="21"/>
</dbReference>
<dbReference type="InterPro" id="IPR009030">
    <property type="entry name" value="Growth_fac_rcpt_cys_sf"/>
</dbReference>
<name>A0A8J1INH8_XENTR</name>
<dbReference type="AGR" id="Xenbase:XB-GENE-992148"/>
<keyword evidence="9 20" id="KW-1015">Disulfide bond</keyword>
<evidence type="ECO:0000256" key="13">
    <source>
        <dbReference type="ARBA" id="ARBA00038081"/>
    </source>
</evidence>
<evidence type="ECO:0000256" key="7">
    <source>
        <dbReference type="ARBA" id="ARBA00022729"/>
    </source>
</evidence>
<dbReference type="InterPro" id="IPR000152">
    <property type="entry name" value="EGF-type_Asp/Asn_hydroxyl_site"/>
</dbReference>
<keyword evidence="10" id="KW-0325">Glycoprotein</keyword>
<feature type="region of interest" description="Disordered" evidence="21">
    <location>
        <begin position="1621"/>
        <end position="1699"/>
    </location>
</feature>
<evidence type="ECO:0000256" key="5">
    <source>
        <dbReference type="ARBA" id="ARBA00022553"/>
    </source>
</evidence>